<reference evidence="2 3" key="1">
    <citation type="journal article" date="2016" name="Nat. Commun.">
        <title>Thousands of microbial genomes shed light on interconnected biogeochemical processes in an aquifer system.</title>
        <authorList>
            <person name="Anantharaman K."/>
            <person name="Brown C.T."/>
            <person name="Hug L.A."/>
            <person name="Sharon I."/>
            <person name="Castelle C.J."/>
            <person name="Probst A.J."/>
            <person name="Thomas B.C."/>
            <person name="Singh A."/>
            <person name="Wilkins M.J."/>
            <person name="Karaoz U."/>
            <person name="Brodie E.L."/>
            <person name="Williams K.H."/>
            <person name="Hubbard S.S."/>
            <person name="Banfield J.F."/>
        </authorList>
    </citation>
    <scope>NUCLEOTIDE SEQUENCE [LARGE SCALE GENOMIC DNA]</scope>
</reference>
<keyword evidence="1" id="KW-0472">Membrane</keyword>
<evidence type="ECO:0000313" key="3">
    <source>
        <dbReference type="Proteomes" id="UP000177052"/>
    </source>
</evidence>
<dbReference type="Proteomes" id="UP000177052">
    <property type="component" value="Unassembled WGS sequence"/>
</dbReference>
<keyword evidence="1" id="KW-1133">Transmembrane helix</keyword>
<sequence>MKTKTINRPFLVLVWEIVIVVLLFGIVAHYGVSILNGAETEPTSACSISNKGLEKPAKELLKLRCDLEKAELKRRIRDAEVAMPPPPVILEVGPIGVASKNRSVTTVTYRDETGRAFEGSAGWAKHEQELGKIQVKLEKAKNPSCGWACQFFSPAGPGYGYAGPGYSGGGVNTSSGYGYSSYGGYVQGYNPPGGYHRR</sequence>
<gene>
    <name evidence="2" type="ORF">A3F19_02955</name>
</gene>
<dbReference type="AlphaFoldDB" id="A0A1F6WCA3"/>
<accession>A0A1F6WCA3</accession>
<evidence type="ECO:0000256" key="1">
    <source>
        <dbReference type="SAM" id="Phobius"/>
    </source>
</evidence>
<name>A0A1F6WCA3_9BACT</name>
<dbReference type="EMBL" id="MFUJ01000003">
    <property type="protein sequence ID" value="OGI79514.1"/>
    <property type="molecule type" value="Genomic_DNA"/>
</dbReference>
<evidence type="ECO:0000313" key="2">
    <source>
        <dbReference type="EMBL" id="OGI79514.1"/>
    </source>
</evidence>
<keyword evidence="1" id="KW-0812">Transmembrane</keyword>
<protein>
    <submittedName>
        <fullName evidence="2">Uncharacterized protein</fullName>
    </submittedName>
</protein>
<comment type="caution">
    <text evidence="2">The sequence shown here is derived from an EMBL/GenBank/DDBJ whole genome shotgun (WGS) entry which is preliminary data.</text>
</comment>
<organism evidence="2 3">
    <name type="scientific">Candidatus Nomurabacteria bacterium RIFCSPHIGHO2_12_FULL_37_29</name>
    <dbReference type="NCBI Taxonomy" id="1801759"/>
    <lineage>
        <taxon>Bacteria</taxon>
        <taxon>Candidatus Nomuraibacteriota</taxon>
    </lineage>
</organism>
<proteinExistence type="predicted"/>
<feature type="transmembrane region" description="Helical" evidence="1">
    <location>
        <begin position="12"/>
        <end position="32"/>
    </location>
</feature>